<accession>A0A0C3G6G5</accession>
<dbReference type="AlphaFoldDB" id="A0A0C3G6G5"/>
<organism evidence="1 2">
    <name type="scientific">Piloderma croceum (strain F 1598)</name>
    <dbReference type="NCBI Taxonomy" id="765440"/>
    <lineage>
        <taxon>Eukaryota</taxon>
        <taxon>Fungi</taxon>
        <taxon>Dikarya</taxon>
        <taxon>Basidiomycota</taxon>
        <taxon>Agaricomycotina</taxon>
        <taxon>Agaricomycetes</taxon>
        <taxon>Agaricomycetidae</taxon>
        <taxon>Atheliales</taxon>
        <taxon>Atheliaceae</taxon>
        <taxon>Piloderma</taxon>
    </lineage>
</organism>
<reference evidence="2" key="2">
    <citation type="submission" date="2015-01" db="EMBL/GenBank/DDBJ databases">
        <title>Evolutionary Origins and Diversification of the Mycorrhizal Mutualists.</title>
        <authorList>
            <consortium name="DOE Joint Genome Institute"/>
            <consortium name="Mycorrhizal Genomics Consortium"/>
            <person name="Kohler A."/>
            <person name="Kuo A."/>
            <person name="Nagy L.G."/>
            <person name="Floudas D."/>
            <person name="Copeland A."/>
            <person name="Barry K.W."/>
            <person name="Cichocki N."/>
            <person name="Veneault-Fourrey C."/>
            <person name="LaButti K."/>
            <person name="Lindquist E.A."/>
            <person name="Lipzen A."/>
            <person name="Lundell T."/>
            <person name="Morin E."/>
            <person name="Murat C."/>
            <person name="Riley R."/>
            <person name="Ohm R."/>
            <person name="Sun H."/>
            <person name="Tunlid A."/>
            <person name="Henrissat B."/>
            <person name="Grigoriev I.V."/>
            <person name="Hibbett D.S."/>
            <person name="Martin F."/>
        </authorList>
    </citation>
    <scope>NUCLEOTIDE SEQUENCE [LARGE SCALE GENOMIC DNA]</scope>
    <source>
        <strain evidence="2">F 1598</strain>
    </source>
</reference>
<reference evidence="1 2" key="1">
    <citation type="submission" date="2014-04" db="EMBL/GenBank/DDBJ databases">
        <authorList>
            <consortium name="DOE Joint Genome Institute"/>
            <person name="Kuo A."/>
            <person name="Tarkka M."/>
            <person name="Buscot F."/>
            <person name="Kohler A."/>
            <person name="Nagy L.G."/>
            <person name="Floudas D."/>
            <person name="Copeland A."/>
            <person name="Barry K.W."/>
            <person name="Cichocki N."/>
            <person name="Veneault-Fourrey C."/>
            <person name="LaButti K."/>
            <person name="Lindquist E.A."/>
            <person name="Lipzen A."/>
            <person name="Lundell T."/>
            <person name="Morin E."/>
            <person name="Murat C."/>
            <person name="Sun H."/>
            <person name="Tunlid A."/>
            <person name="Henrissat B."/>
            <person name="Grigoriev I.V."/>
            <person name="Hibbett D.S."/>
            <person name="Martin F."/>
            <person name="Nordberg H.P."/>
            <person name="Cantor M.N."/>
            <person name="Hua S.X."/>
        </authorList>
    </citation>
    <scope>NUCLEOTIDE SEQUENCE [LARGE SCALE GENOMIC DNA]</scope>
    <source>
        <strain evidence="1 2">F 1598</strain>
    </source>
</reference>
<evidence type="ECO:0000313" key="2">
    <source>
        <dbReference type="Proteomes" id="UP000054166"/>
    </source>
</evidence>
<dbReference type="Proteomes" id="UP000054166">
    <property type="component" value="Unassembled WGS sequence"/>
</dbReference>
<protein>
    <submittedName>
        <fullName evidence="1">Uncharacterized protein</fullName>
    </submittedName>
</protein>
<proteinExistence type="predicted"/>
<dbReference type="InParanoid" id="A0A0C3G6G5"/>
<dbReference type="EMBL" id="KN832982">
    <property type="protein sequence ID" value="KIM86261.1"/>
    <property type="molecule type" value="Genomic_DNA"/>
</dbReference>
<sequence>MICCHVELLPYLDIPAPVLLPPALELEQLPFTLNTSEKAVTGDPEFSYILL</sequence>
<name>A0A0C3G6G5_PILCF</name>
<evidence type="ECO:0000313" key="1">
    <source>
        <dbReference type="EMBL" id="KIM86261.1"/>
    </source>
</evidence>
<keyword evidence="2" id="KW-1185">Reference proteome</keyword>
<dbReference type="HOGENOM" id="CLU_3107184_0_0_1"/>
<gene>
    <name evidence="1" type="ORF">PILCRDRAFT_816211</name>
</gene>